<comment type="caution">
    <text evidence="2">The sequence shown here is derived from an EMBL/GenBank/DDBJ whole genome shotgun (WGS) entry which is preliminary data.</text>
</comment>
<keyword evidence="3" id="KW-1185">Reference proteome</keyword>
<feature type="compositionally biased region" description="Basic and acidic residues" evidence="1">
    <location>
        <begin position="7"/>
        <end position="25"/>
    </location>
</feature>
<protein>
    <submittedName>
        <fullName evidence="2">Uncharacterized protein</fullName>
    </submittedName>
</protein>
<evidence type="ECO:0000313" key="2">
    <source>
        <dbReference type="EMBL" id="TID21478.1"/>
    </source>
</evidence>
<gene>
    <name evidence="2" type="ORF">E6O75_ATG04873</name>
</gene>
<name>A0A4Z1NYX0_9PEZI</name>
<sequence length="116" mass="12588">MPGILENTRRQLKAETDSKNEKQARDDALMSAISISIGLDGTINPAMADPGPSPRRNSKSVNMAMTAGLAKAGKTLKYSLDTGVEPLALMPDPKDRTYWPEEKKGAEKMTDAKKRA</sequence>
<accession>A0A4Z1NYX0</accession>
<feature type="region of interest" description="Disordered" evidence="1">
    <location>
        <begin position="1"/>
        <end position="25"/>
    </location>
</feature>
<feature type="compositionally biased region" description="Basic and acidic residues" evidence="1">
    <location>
        <begin position="92"/>
        <end position="116"/>
    </location>
</feature>
<organism evidence="2 3">
    <name type="scientific">Venturia nashicola</name>
    <dbReference type="NCBI Taxonomy" id="86259"/>
    <lineage>
        <taxon>Eukaryota</taxon>
        <taxon>Fungi</taxon>
        <taxon>Dikarya</taxon>
        <taxon>Ascomycota</taxon>
        <taxon>Pezizomycotina</taxon>
        <taxon>Dothideomycetes</taxon>
        <taxon>Pleosporomycetidae</taxon>
        <taxon>Venturiales</taxon>
        <taxon>Venturiaceae</taxon>
        <taxon>Venturia</taxon>
    </lineage>
</organism>
<dbReference type="EMBL" id="SNSC02000009">
    <property type="protein sequence ID" value="TID21478.1"/>
    <property type="molecule type" value="Genomic_DNA"/>
</dbReference>
<dbReference type="Proteomes" id="UP000298493">
    <property type="component" value="Unassembled WGS sequence"/>
</dbReference>
<reference evidence="2 3" key="1">
    <citation type="submission" date="2019-04" db="EMBL/GenBank/DDBJ databases">
        <title>High contiguity whole genome sequence and gene annotation resource for two Venturia nashicola isolates.</title>
        <authorList>
            <person name="Prokchorchik M."/>
            <person name="Won K."/>
            <person name="Lee Y."/>
            <person name="Choi E.D."/>
            <person name="Segonzac C."/>
            <person name="Sohn K.H."/>
        </authorList>
    </citation>
    <scope>NUCLEOTIDE SEQUENCE [LARGE SCALE GENOMIC DNA]</scope>
    <source>
        <strain evidence="2 3">PRI2</strain>
    </source>
</reference>
<proteinExistence type="predicted"/>
<dbReference type="AlphaFoldDB" id="A0A4Z1NYX0"/>
<evidence type="ECO:0000313" key="3">
    <source>
        <dbReference type="Proteomes" id="UP000298493"/>
    </source>
</evidence>
<evidence type="ECO:0000256" key="1">
    <source>
        <dbReference type="SAM" id="MobiDB-lite"/>
    </source>
</evidence>
<feature type="region of interest" description="Disordered" evidence="1">
    <location>
        <begin position="86"/>
        <end position="116"/>
    </location>
</feature>